<evidence type="ECO:0000256" key="1">
    <source>
        <dbReference type="SAM" id="Coils"/>
    </source>
</evidence>
<organism evidence="3 4">
    <name type="scientific">Bradyrhizobium oligotrophicum S58</name>
    <dbReference type="NCBI Taxonomy" id="1245469"/>
    <lineage>
        <taxon>Bacteria</taxon>
        <taxon>Pseudomonadati</taxon>
        <taxon>Pseudomonadota</taxon>
        <taxon>Alphaproteobacteria</taxon>
        <taxon>Hyphomicrobiales</taxon>
        <taxon>Nitrobacteraceae</taxon>
        <taxon>Bradyrhizobium</taxon>
    </lineage>
</organism>
<dbReference type="Pfam" id="PF07007">
    <property type="entry name" value="LprI"/>
    <property type="match status" value="1"/>
</dbReference>
<keyword evidence="4" id="KW-1185">Reference proteome</keyword>
<dbReference type="GeneID" id="301817323"/>
<accession>M4ZT55</accession>
<name>M4ZT55_9BRAD</name>
<evidence type="ECO:0000259" key="2">
    <source>
        <dbReference type="Pfam" id="PF07007"/>
    </source>
</evidence>
<dbReference type="RefSeq" id="WP_015666587.1">
    <property type="nucleotide sequence ID" value="NC_020453.1"/>
</dbReference>
<dbReference type="HOGENOM" id="CLU_867842_0_0_5"/>
<dbReference type="AlphaFoldDB" id="M4ZT55"/>
<evidence type="ECO:0000313" key="3">
    <source>
        <dbReference type="EMBL" id="BAM89475.1"/>
    </source>
</evidence>
<protein>
    <recommendedName>
        <fullName evidence="2">Lysozyme inhibitor LprI-like N-terminal domain-containing protein</fullName>
    </recommendedName>
</protein>
<evidence type="ECO:0000313" key="4">
    <source>
        <dbReference type="Proteomes" id="UP000011841"/>
    </source>
</evidence>
<dbReference type="InterPro" id="IPR009739">
    <property type="entry name" value="LprI-like_N"/>
</dbReference>
<dbReference type="Proteomes" id="UP000011841">
    <property type="component" value="Chromosome"/>
</dbReference>
<dbReference type="KEGG" id="aol:S58_34820"/>
<dbReference type="Gene3D" id="1.20.1270.180">
    <property type="match status" value="1"/>
</dbReference>
<keyword evidence="1" id="KW-0175">Coiled coil</keyword>
<proteinExistence type="predicted"/>
<sequence>MPKVDFGGQLASHGDLNEGPQICIMRLRQLKLIVQDYDKGELWPLALVNVATCLEWFARSLVKHLIDYSAERINPNARLLKDLKINYGLILQAHVNHFSIGDIVAMSRNFSSFDEIEDTLNDLTKEAAPSILARVQKSWTELMTDAFRRGALSRRTIEKQLNALFKKRNELVHGSPRHLAYDDQLNALVSERELVLFILCSIEYMRHVVSTLARFIPELSARTTRDNNVNQRSRLQNSEEAIKKLEQAIEARLATDPTYLTHFRRAQHAWRTWRNREADFQTTVVWGPAGSGRPAIFMGFETSMSMDRLRSLEGYLRELG</sequence>
<feature type="domain" description="Lysozyme inhibitor LprI-like N-terminal" evidence="2">
    <location>
        <begin position="232"/>
        <end position="311"/>
    </location>
</feature>
<dbReference type="eggNOG" id="COG3755">
    <property type="taxonomic scope" value="Bacteria"/>
</dbReference>
<gene>
    <name evidence="3" type="ORF">S58_34820</name>
</gene>
<dbReference type="EMBL" id="AP012603">
    <property type="protein sequence ID" value="BAM89475.1"/>
    <property type="molecule type" value="Genomic_DNA"/>
</dbReference>
<feature type="coiled-coil region" evidence="1">
    <location>
        <begin position="228"/>
        <end position="255"/>
    </location>
</feature>
<reference evidence="3 4" key="1">
    <citation type="journal article" date="2013" name="Appl. Environ. Microbiol.">
        <title>Genome analysis suggests that the soil oligotrophic bacterium Agromonas oligotrophica (Bradyrhizobium oligotrophicum) is a nitrogen-fixing symbiont of Aeschynomene indica.</title>
        <authorList>
            <person name="Okubo T."/>
            <person name="Fukushima S."/>
            <person name="Itakura M."/>
            <person name="Oshima K."/>
            <person name="Longtonglang A."/>
            <person name="Teaumroong N."/>
            <person name="Mitsui H."/>
            <person name="Hattori M."/>
            <person name="Hattori R."/>
            <person name="Hattori T."/>
            <person name="Minamisawa K."/>
        </authorList>
    </citation>
    <scope>NUCLEOTIDE SEQUENCE [LARGE SCALE GENOMIC DNA]</scope>
    <source>
        <strain evidence="3 4">S58</strain>
    </source>
</reference>